<dbReference type="EMBL" id="RCCB01000012">
    <property type="protein sequence ID" value="RLJ24538.1"/>
    <property type="molecule type" value="Genomic_DNA"/>
</dbReference>
<proteinExistence type="inferred from homology"/>
<organism evidence="4 6">
    <name type="scientific">Flavobacterium lindanitolerans</name>
    <dbReference type="NCBI Taxonomy" id="428988"/>
    <lineage>
        <taxon>Bacteria</taxon>
        <taxon>Pseudomonadati</taxon>
        <taxon>Bacteroidota</taxon>
        <taxon>Flavobacteriia</taxon>
        <taxon>Flavobacteriales</taxon>
        <taxon>Flavobacteriaceae</taxon>
        <taxon>Flavobacterium</taxon>
    </lineage>
</organism>
<feature type="domain" description="Activator of Hsp90 ATPase homologue 1/2-like C-terminal" evidence="2">
    <location>
        <begin position="26"/>
        <end position="162"/>
    </location>
</feature>
<dbReference type="Pfam" id="PF08327">
    <property type="entry name" value="AHSA1"/>
    <property type="match status" value="1"/>
</dbReference>
<comment type="caution">
    <text evidence="4">The sequence shown here is derived from an EMBL/GenBank/DDBJ whole genome shotgun (WGS) entry which is preliminary data.</text>
</comment>
<accession>A0A497U839</accession>
<evidence type="ECO:0000259" key="2">
    <source>
        <dbReference type="Pfam" id="PF08327"/>
    </source>
</evidence>
<dbReference type="EMBL" id="PJND01000007">
    <property type="protein sequence ID" value="PKW30198.1"/>
    <property type="molecule type" value="Genomic_DNA"/>
</dbReference>
<evidence type="ECO:0000313" key="5">
    <source>
        <dbReference type="Proteomes" id="UP000233767"/>
    </source>
</evidence>
<dbReference type="Proteomes" id="UP000275027">
    <property type="component" value="Unassembled WGS sequence"/>
</dbReference>
<dbReference type="InterPro" id="IPR023393">
    <property type="entry name" value="START-like_dom_sf"/>
</dbReference>
<dbReference type="Gene3D" id="3.30.530.20">
    <property type="match status" value="1"/>
</dbReference>
<dbReference type="InterPro" id="IPR013538">
    <property type="entry name" value="ASHA1/2-like_C"/>
</dbReference>
<dbReference type="CDD" id="cd07814">
    <property type="entry name" value="SRPBCC_CalC_Aha1-like"/>
    <property type="match status" value="1"/>
</dbReference>
<comment type="similarity">
    <text evidence="1">Belongs to the AHA1 family.</text>
</comment>
<evidence type="ECO:0000313" key="3">
    <source>
        <dbReference type="EMBL" id="PKW30198.1"/>
    </source>
</evidence>
<reference evidence="3 5" key="1">
    <citation type="submission" date="2017-12" db="EMBL/GenBank/DDBJ databases">
        <title>Genomic Encyclopedia of Type Strains, Phase III (KMG-III): the genomes of soil and plant-associated and newly described type strains.</title>
        <authorList>
            <person name="Whitman W."/>
        </authorList>
    </citation>
    <scope>NUCLEOTIDE SEQUENCE [LARGE SCALE GENOMIC DNA]</scope>
    <source>
        <strain evidence="3 5">IP-10</strain>
    </source>
</reference>
<reference evidence="4 6" key="2">
    <citation type="submission" date="2018-10" db="EMBL/GenBank/DDBJ databases">
        <title>Genomic Encyclopedia of Archaeal and Bacterial Type Strains, Phase II (KMG-II): from individual species to whole genera.</title>
        <authorList>
            <person name="Goeker M."/>
        </authorList>
    </citation>
    <scope>NUCLEOTIDE SEQUENCE [LARGE SCALE GENOMIC DNA]</scope>
    <source>
        <strain evidence="4 6">DSM 21886</strain>
    </source>
</reference>
<sequence length="164" mass="18870">MGHNLLMNFTVDKENNKIRVEREFAATRDRVWAAWTKSELLDQWWAPKPWKAETKAMDFSDGGFWLYAMVGPDGSKHWARADFEKIRELESFSTFDAFCDENGTVDTSFERSFWTNTFKEQSGSTIVNIEIVYKSLEDLEKIIAMGFKEGFTAGLENLDALLAS</sequence>
<gene>
    <name evidence="3" type="ORF">B0G92_1847</name>
    <name evidence="4" type="ORF">CLV50_2419</name>
</gene>
<evidence type="ECO:0000256" key="1">
    <source>
        <dbReference type="ARBA" id="ARBA00006817"/>
    </source>
</evidence>
<keyword evidence="5" id="KW-1185">Reference proteome</keyword>
<evidence type="ECO:0000313" key="4">
    <source>
        <dbReference type="EMBL" id="RLJ24538.1"/>
    </source>
</evidence>
<dbReference type="SUPFAM" id="SSF55961">
    <property type="entry name" value="Bet v1-like"/>
    <property type="match status" value="1"/>
</dbReference>
<evidence type="ECO:0000313" key="6">
    <source>
        <dbReference type="Proteomes" id="UP000275027"/>
    </source>
</evidence>
<dbReference type="Proteomes" id="UP000233767">
    <property type="component" value="Unassembled WGS sequence"/>
</dbReference>
<name>A0A497U839_9FLAO</name>
<protein>
    <submittedName>
        <fullName evidence="4">Uncharacterized protein YndB with AHSA1/START domain</fullName>
    </submittedName>
</protein>
<dbReference type="AlphaFoldDB" id="A0A497U839"/>
<dbReference type="RefSeq" id="WP_101471875.1">
    <property type="nucleotide sequence ID" value="NZ_JAPJOL010000012.1"/>
</dbReference>